<evidence type="ECO:0000313" key="3">
    <source>
        <dbReference type="Proteomes" id="UP000664601"/>
    </source>
</evidence>
<accession>A0ABS3LDS5</accession>
<feature type="transmembrane region" description="Helical" evidence="1">
    <location>
        <begin position="94"/>
        <end position="115"/>
    </location>
</feature>
<keyword evidence="1" id="KW-1133">Transmembrane helix</keyword>
<name>A0ABS3LDS5_9ENTE</name>
<organism evidence="2 3">
    <name type="scientific">Candidatus Enterococcus moelleringii</name>
    <dbReference type="NCBI Taxonomy" id="2815325"/>
    <lineage>
        <taxon>Bacteria</taxon>
        <taxon>Bacillati</taxon>
        <taxon>Bacillota</taxon>
        <taxon>Bacilli</taxon>
        <taxon>Lactobacillales</taxon>
        <taxon>Enterococcaceae</taxon>
        <taxon>Enterococcus</taxon>
    </lineage>
</organism>
<keyword evidence="1" id="KW-0812">Transmembrane</keyword>
<feature type="transmembrane region" description="Helical" evidence="1">
    <location>
        <begin position="135"/>
        <end position="156"/>
    </location>
</feature>
<feature type="transmembrane region" description="Helical" evidence="1">
    <location>
        <begin position="18"/>
        <end position="36"/>
    </location>
</feature>
<keyword evidence="1" id="KW-0472">Membrane</keyword>
<feature type="transmembrane region" description="Helical" evidence="1">
    <location>
        <begin position="48"/>
        <end position="73"/>
    </location>
</feature>
<evidence type="ECO:0000313" key="2">
    <source>
        <dbReference type="EMBL" id="MBO1306901.1"/>
    </source>
</evidence>
<proteinExistence type="predicted"/>
<evidence type="ECO:0000256" key="1">
    <source>
        <dbReference type="SAM" id="Phobius"/>
    </source>
</evidence>
<dbReference type="Proteomes" id="UP000664601">
    <property type="component" value="Unassembled WGS sequence"/>
</dbReference>
<dbReference type="RefSeq" id="WP_207673822.1">
    <property type="nucleotide sequence ID" value="NZ_JAFREM010000018.1"/>
</dbReference>
<gene>
    <name evidence="2" type="ORF">JZO70_12055</name>
</gene>
<protein>
    <recommendedName>
        <fullName evidence="4">ABC transporter permease</fullName>
    </recommendedName>
</protein>
<reference evidence="2 3" key="1">
    <citation type="submission" date="2021-03" db="EMBL/GenBank/DDBJ databases">
        <title>Enterococcal diversity collection.</title>
        <authorList>
            <person name="Gilmore M.S."/>
            <person name="Schwartzman J."/>
            <person name="Van Tyne D."/>
            <person name="Martin M."/>
            <person name="Earl A.M."/>
            <person name="Manson A.L."/>
            <person name="Straub T."/>
            <person name="Salamzade R."/>
            <person name="Saavedra J."/>
            <person name="Lebreton F."/>
            <person name="Prichula J."/>
            <person name="Schaufler K."/>
            <person name="Gaca A."/>
            <person name="Sgardioli B."/>
            <person name="Wagenaar J."/>
            <person name="Strong T."/>
        </authorList>
    </citation>
    <scope>NUCLEOTIDE SEQUENCE [LARGE SCALE GENOMIC DNA]</scope>
    <source>
        <strain evidence="2 3">669A</strain>
    </source>
</reference>
<dbReference type="EMBL" id="JAFREM010000018">
    <property type="protein sequence ID" value="MBO1306901.1"/>
    <property type="molecule type" value="Genomic_DNA"/>
</dbReference>
<evidence type="ECO:0008006" key="4">
    <source>
        <dbReference type="Google" id="ProtNLM"/>
    </source>
</evidence>
<feature type="transmembrane region" description="Helical" evidence="1">
    <location>
        <begin position="168"/>
        <end position="188"/>
    </location>
</feature>
<feature type="transmembrane region" description="Helical" evidence="1">
    <location>
        <begin position="220"/>
        <end position="240"/>
    </location>
</feature>
<keyword evidence="3" id="KW-1185">Reference proteome</keyword>
<sequence length="246" mass="27540">MINYLNSERYRLFHKKSLYFTSAFFLLVMVIIAVMYRNSNEAFLSTSALYYLSTLIVTTAISFFIIVLFNSFLTGKDNELLKQAISFGVTRNTIFLSKLVLTLVIFLFLFGLNILTIVLLGENLFTTDPQVLNDFLIAVSNLLPLLISAFTFGHLLRMLGVSQIVTILSMLFVYGLSNEVAGFIFSLVSKHEPISQFFPSALLADAVNDFFNHTVAVQPASWVISGGLIVLYIAIGLRVFGQKNIE</sequence>
<comment type="caution">
    <text evidence="2">The sequence shown here is derived from an EMBL/GenBank/DDBJ whole genome shotgun (WGS) entry which is preliminary data.</text>
</comment>